<dbReference type="Gene3D" id="1.10.530.40">
    <property type="match status" value="1"/>
</dbReference>
<accession>A0A4R1K8F1</accession>
<dbReference type="GO" id="GO:0042742">
    <property type="term" value="P:defense response to bacterium"/>
    <property type="evidence" value="ECO:0007669"/>
    <property type="project" value="UniProtKB-KW"/>
</dbReference>
<dbReference type="GO" id="GO:0016998">
    <property type="term" value="P:cell wall macromolecule catabolic process"/>
    <property type="evidence" value="ECO:0007669"/>
    <property type="project" value="InterPro"/>
</dbReference>
<protein>
    <recommendedName>
        <fullName evidence="3">Lysozyme</fullName>
        <ecNumber evidence="3">3.2.1.17</ecNumber>
    </recommendedName>
</protein>
<evidence type="ECO:0000256" key="2">
    <source>
        <dbReference type="ARBA" id="ARBA00022638"/>
    </source>
</evidence>
<dbReference type="PANTHER" id="PTHR37406">
    <property type="entry name" value="T4-TYPE LYSOZYME 1-RELATED"/>
    <property type="match status" value="1"/>
</dbReference>
<dbReference type="Pfam" id="PF00959">
    <property type="entry name" value="Phage_lysozyme"/>
    <property type="match status" value="1"/>
</dbReference>
<keyword evidence="5" id="KW-1185">Reference proteome</keyword>
<keyword evidence="3" id="KW-0378">Hydrolase</keyword>
<evidence type="ECO:0000256" key="1">
    <source>
        <dbReference type="ARBA" id="ARBA00022529"/>
    </source>
</evidence>
<keyword evidence="1 3" id="KW-0929">Antimicrobial</keyword>
<sequence>MEKIIQRIKDYEGYSDKPYQCTAKKWTIGFGYNYEDRGFSVSDITEILAKGFSKEMADRLIVKDFQRCMKEAEAFPFFKTLNEARQAVVIDMIYQLGIKGFKAFKKMLDNLDKGNFKGASQEMVNSKWYTQSGRRGRTNVQQMETGVWQEIK</sequence>
<dbReference type="InterPro" id="IPR002196">
    <property type="entry name" value="Glyco_hydro_24"/>
</dbReference>
<dbReference type="EC" id="3.2.1.17" evidence="3"/>
<dbReference type="GO" id="GO:0031640">
    <property type="term" value="P:killing of cells of another organism"/>
    <property type="evidence" value="ECO:0007669"/>
    <property type="project" value="UniProtKB-KW"/>
</dbReference>
<dbReference type="PANTHER" id="PTHR37406:SF1">
    <property type="entry name" value="T4-TYPE LYSOZYME 1-RELATED"/>
    <property type="match status" value="1"/>
</dbReference>
<keyword evidence="2 3" id="KW-0081">Bacteriolytic enzyme</keyword>
<evidence type="ECO:0000256" key="3">
    <source>
        <dbReference type="RuleBase" id="RU003788"/>
    </source>
</evidence>
<reference evidence="4 5" key="1">
    <citation type="submission" date="2019-03" db="EMBL/GenBank/DDBJ databases">
        <title>Genomic Encyclopedia of Type Strains, Phase IV (KMG-IV): sequencing the most valuable type-strain genomes for metagenomic binning, comparative biology and taxonomic classification.</title>
        <authorList>
            <person name="Goeker M."/>
        </authorList>
    </citation>
    <scope>NUCLEOTIDE SEQUENCE [LARGE SCALE GENOMIC DNA]</scope>
    <source>
        <strain evidence="4 5">DSM 24984</strain>
    </source>
</reference>
<comment type="similarity">
    <text evidence="3">Belongs to the glycosyl hydrolase 24 family.</text>
</comment>
<evidence type="ECO:0000313" key="5">
    <source>
        <dbReference type="Proteomes" id="UP000294614"/>
    </source>
</evidence>
<name>A0A4R1K8F1_9BACT</name>
<dbReference type="InterPro" id="IPR001165">
    <property type="entry name" value="T4-type_lysozyme"/>
</dbReference>
<dbReference type="PRINTS" id="PR00684">
    <property type="entry name" value="T4LYSOZYME"/>
</dbReference>
<dbReference type="InterPro" id="IPR052619">
    <property type="entry name" value="Phage_lysozyme-like"/>
</dbReference>
<dbReference type="AlphaFoldDB" id="A0A4R1K8F1"/>
<dbReference type="SUPFAM" id="SSF53955">
    <property type="entry name" value="Lysozyme-like"/>
    <property type="match status" value="1"/>
</dbReference>
<dbReference type="OrthoDB" id="9091992at2"/>
<dbReference type="EMBL" id="SMGG01000004">
    <property type="protein sequence ID" value="TCK60606.1"/>
    <property type="molecule type" value="Genomic_DNA"/>
</dbReference>
<organism evidence="4 5">
    <name type="scientific">Seleniivibrio woodruffii</name>
    <dbReference type="NCBI Taxonomy" id="1078050"/>
    <lineage>
        <taxon>Bacteria</taxon>
        <taxon>Pseudomonadati</taxon>
        <taxon>Deferribacterota</taxon>
        <taxon>Deferribacteres</taxon>
        <taxon>Deferribacterales</taxon>
        <taxon>Geovibrionaceae</taxon>
        <taxon>Seleniivibrio</taxon>
    </lineage>
</organism>
<dbReference type="GO" id="GO:0003796">
    <property type="term" value="F:lysozyme activity"/>
    <property type="evidence" value="ECO:0007669"/>
    <property type="project" value="UniProtKB-EC"/>
</dbReference>
<dbReference type="Proteomes" id="UP000294614">
    <property type="component" value="Unassembled WGS sequence"/>
</dbReference>
<evidence type="ECO:0000313" key="4">
    <source>
        <dbReference type="EMBL" id="TCK60606.1"/>
    </source>
</evidence>
<comment type="caution">
    <text evidence="4">The sequence shown here is derived from an EMBL/GenBank/DDBJ whole genome shotgun (WGS) entry which is preliminary data.</text>
</comment>
<proteinExistence type="inferred from homology"/>
<dbReference type="RefSeq" id="WP_132873425.1">
    <property type="nucleotide sequence ID" value="NZ_JAJUHT010000001.1"/>
</dbReference>
<comment type="catalytic activity">
    <reaction evidence="3">
        <text>Hydrolysis of (1-&gt;4)-beta-linkages between N-acetylmuramic acid and N-acetyl-D-glucosamine residues in a peptidoglycan and between N-acetyl-D-glucosamine residues in chitodextrins.</text>
        <dbReference type="EC" id="3.2.1.17"/>
    </reaction>
</comment>
<dbReference type="InterPro" id="IPR023347">
    <property type="entry name" value="Lysozyme_dom_sf"/>
</dbReference>
<dbReference type="InterPro" id="IPR023346">
    <property type="entry name" value="Lysozyme-like_dom_sf"/>
</dbReference>
<keyword evidence="3" id="KW-0326">Glycosidase</keyword>
<gene>
    <name evidence="4" type="ORF">C8D98_1484</name>
</gene>
<dbReference type="GO" id="GO:0009253">
    <property type="term" value="P:peptidoglycan catabolic process"/>
    <property type="evidence" value="ECO:0007669"/>
    <property type="project" value="InterPro"/>
</dbReference>